<keyword evidence="1" id="KW-0812">Transmembrane</keyword>
<dbReference type="NCBIfam" id="NF042935">
    <property type="entry name" value="SCO6880_fam"/>
    <property type="match status" value="1"/>
</dbReference>
<keyword evidence="1" id="KW-1133">Transmembrane helix</keyword>
<dbReference type="AlphaFoldDB" id="A0A1Q2CQX1"/>
<protein>
    <recommendedName>
        <fullName evidence="4">PrgI family protein</fullName>
    </recommendedName>
</protein>
<dbReference type="KEGG" id="tes:BW730_14285"/>
<evidence type="ECO:0008006" key="4">
    <source>
        <dbReference type="Google" id="ProtNLM"/>
    </source>
</evidence>
<dbReference type="EMBL" id="CP019606">
    <property type="protein sequence ID" value="AQP48502.1"/>
    <property type="molecule type" value="Genomic_DNA"/>
</dbReference>
<dbReference type="STRING" id="1332264.BW730_14285"/>
<organism evidence="2 3">
    <name type="scientific">Tessaracoccus aquimaris</name>
    <dbReference type="NCBI Taxonomy" id="1332264"/>
    <lineage>
        <taxon>Bacteria</taxon>
        <taxon>Bacillati</taxon>
        <taxon>Actinomycetota</taxon>
        <taxon>Actinomycetes</taxon>
        <taxon>Propionibacteriales</taxon>
        <taxon>Propionibacteriaceae</taxon>
        <taxon>Tessaracoccus</taxon>
    </lineage>
</organism>
<evidence type="ECO:0000256" key="1">
    <source>
        <dbReference type="SAM" id="Phobius"/>
    </source>
</evidence>
<sequence>MSVAQLVGLSLATFPTWIAISQQRWAASLGWAAVWLLVLALTVVPLGGRPAVGWLAAAAAFATAGLAGWLTFRSKASRGAVRDLDAVDMPGALAGVEVLDGPPTGWDQRRVAIIKNSAARTWAITARIHHDGVAMATDQTCNRYTAGLTELINAAARGELIDEIHLMVRATPDDCTERELWLRANIDPDAPVTSVATQLEHLRWSQAGIRTDTFITLVIPEARLAREARHMGGSRQGRLNTIWSLATEIGSILTGPMGATTVTWLTSPELAEAVRLGFAPGDRDTLTGAAHEATTNPDVNAHVPWAHAGPSYATAAVRHYAHDAWHTVTSTVKLPERGATMGIWGHVLAPSEPFERRCVTVVFPIEKQTVADRKAAQAEFGQSLGQGLRDRLGVRTGAKDVHRKHKLDQAEAQLAMGAAMTHPYAVCSTTVPATAPIAEFGRRLDAAIRRGSMAPQRLDMSQDLAFVTATIPLGISLARTTR</sequence>
<gene>
    <name evidence="2" type="ORF">BW730_14285</name>
</gene>
<dbReference type="Proteomes" id="UP000188145">
    <property type="component" value="Chromosome"/>
</dbReference>
<evidence type="ECO:0000313" key="3">
    <source>
        <dbReference type="Proteomes" id="UP000188145"/>
    </source>
</evidence>
<keyword evidence="3" id="KW-1185">Reference proteome</keyword>
<reference evidence="3" key="1">
    <citation type="submission" date="2017-02" db="EMBL/GenBank/DDBJ databases">
        <title>Tessaracoccus aquaemaris sp. nov., isolated from the intestine of a Korean rockfish, Sebastes schlegelii, in a marine aquaculture pond.</title>
        <authorList>
            <person name="Tak E.J."/>
            <person name="Bae J.-W."/>
        </authorList>
    </citation>
    <scope>NUCLEOTIDE SEQUENCE [LARGE SCALE GENOMIC DNA]</scope>
    <source>
        <strain evidence="3">NSG39</strain>
    </source>
</reference>
<name>A0A1Q2CQX1_9ACTN</name>
<evidence type="ECO:0000313" key="2">
    <source>
        <dbReference type="EMBL" id="AQP48502.1"/>
    </source>
</evidence>
<feature type="transmembrane region" description="Helical" evidence="1">
    <location>
        <begin position="28"/>
        <end position="47"/>
    </location>
</feature>
<accession>A0A1Q2CQX1</accession>
<dbReference type="InterPro" id="IPR049978">
    <property type="entry name" value="SCO6880-like"/>
</dbReference>
<keyword evidence="1" id="KW-0472">Membrane</keyword>
<feature type="transmembrane region" description="Helical" evidence="1">
    <location>
        <begin position="54"/>
        <end position="72"/>
    </location>
</feature>
<proteinExistence type="predicted"/>